<dbReference type="Proteomes" id="UP000636949">
    <property type="component" value="Unassembled WGS sequence"/>
</dbReference>
<evidence type="ECO:0000313" key="3">
    <source>
        <dbReference type="Proteomes" id="UP000636949"/>
    </source>
</evidence>
<protein>
    <recommendedName>
        <fullName evidence="4">Secreted protein</fullName>
    </recommendedName>
</protein>
<dbReference type="AlphaFoldDB" id="A0A8J2Z2T4"/>
<dbReference type="RefSeq" id="WP_157968149.1">
    <property type="nucleotide sequence ID" value="NZ_BMJS01000001.1"/>
</dbReference>
<reference evidence="2" key="2">
    <citation type="submission" date="2020-09" db="EMBL/GenBank/DDBJ databases">
        <authorList>
            <person name="Sun Q."/>
            <person name="Zhou Y."/>
        </authorList>
    </citation>
    <scope>NUCLEOTIDE SEQUENCE</scope>
    <source>
        <strain evidence="2">CGMCC 1.15758</strain>
    </source>
</reference>
<reference evidence="2" key="1">
    <citation type="journal article" date="2014" name="Int. J. Syst. Evol. Microbiol.">
        <title>Complete genome sequence of Corynebacterium casei LMG S-19264T (=DSM 44701T), isolated from a smear-ripened cheese.</title>
        <authorList>
            <consortium name="US DOE Joint Genome Institute (JGI-PGF)"/>
            <person name="Walter F."/>
            <person name="Albersmeier A."/>
            <person name="Kalinowski J."/>
            <person name="Ruckert C."/>
        </authorList>
    </citation>
    <scope>NUCLEOTIDE SEQUENCE</scope>
    <source>
        <strain evidence="2">CGMCC 1.15758</strain>
    </source>
</reference>
<gene>
    <name evidence="2" type="ORF">GCM10010995_02120</name>
</gene>
<feature type="signal peptide" evidence="1">
    <location>
        <begin position="1"/>
        <end position="26"/>
    </location>
</feature>
<keyword evidence="3" id="KW-1185">Reference proteome</keyword>
<feature type="chain" id="PRO_5035152019" description="Secreted protein" evidence="1">
    <location>
        <begin position="27"/>
        <end position="190"/>
    </location>
</feature>
<sequence length="190" mass="20502">MRNTKKIIVSSIVLAVAAASYSSAFARVDIPTAAEVKNSLSNDITVTQVGGNMCLMGDGFEKLDNNRFLLKSGTTGVMNCTTPMFQKGRGAKFDVGQDKSIAFFNPNTGSPHVDGYRGDIKDFEIYHGYAISNFMDNDYSGIVYESVNESKQSMNGVYQLGADITTAIPFSVKMPNGGKTYINIGTTAPF</sequence>
<proteinExistence type="predicted"/>
<keyword evidence="1" id="KW-0732">Signal</keyword>
<accession>A0A8J2Z2T4</accession>
<comment type="caution">
    <text evidence="2">The sequence shown here is derived from an EMBL/GenBank/DDBJ whole genome shotgun (WGS) entry which is preliminary data.</text>
</comment>
<name>A0A8J2Z2T4_9GAMM</name>
<evidence type="ECO:0000313" key="2">
    <source>
        <dbReference type="EMBL" id="GGF88467.1"/>
    </source>
</evidence>
<organism evidence="2 3">
    <name type="scientific">Cysteiniphilum litorale</name>
    <dbReference type="NCBI Taxonomy" id="2056700"/>
    <lineage>
        <taxon>Bacteria</taxon>
        <taxon>Pseudomonadati</taxon>
        <taxon>Pseudomonadota</taxon>
        <taxon>Gammaproteobacteria</taxon>
        <taxon>Thiotrichales</taxon>
        <taxon>Fastidiosibacteraceae</taxon>
        <taxon>Cysteiniphilum</taxon>
    </lineage>
</organism>
<evidence type="ECO:0000256" key="1">
    <source>
        <dbReference type="SAM" id="SignalP"/>
    </source>
</evidence>
<dbReference type="EMBL" id="BMJS01000001">
    <property type="protein sequence ID" value="GGF88467.1"/>
    <property type="molecule type" value="Genomic_DNA"/>
</dbReference>
<evidence type="ECO:0008006" key="4">
    <source>
        <dbReference type="Google" id="ProtNLM"/>
    </source>
</evidence>